<dbReference type="Pfam" id="PF03226">
    <property type="entry name" value="Yippee-Mis18"/>
    <property type="match status" value="1"/>
</dbReference>
<proteinExistence type="inferred from homology"/>
<protein>
    <recommendedName>
        <fullName evidence="5">Yippee domain-containing protein</fullName>
    </recommendedName>
</protein>
<comment type="caution">
    <text evidence="6">The sequence shown here is derived from an EMBL/GenBank/DDBJ whole genome shotgun (WGS) entry which is preliminary data.</text>
</comment>
<accession>A0A315UZB1</accession>
<dbReference type="EMBL" id="NHOQ01002481">
    <property type="protein sequence ID" value="PWA16554.1"/>
    <property type="molecule type" value="Genomic_DNA"/>
</dbReference>
<reference evidence="6 7" key="1">
    <citation type="journal article" date="2018" name="G3 (Bethesda)">
        <title>A High-Quality Reference Genome for the Invasive Mosquitofish Gambusia affinis Using a Chicago Library.</title>
        <authorList>
            <person name="Hoffberg S.L."/>
            <person name="Troendle N.J."/>
            <person name="Glenn T.C."/>
            <person name="Mahmud O."/>
            <person name="Louha S."/>
            <person name="Chalopin D."/>
            <person name="Bennetzen J.L."/>
            <person name="Mauricio R."/>
        </authorList>
    </citation>
    <scope>NUCLEOTIDE SEQUENCE [LARGE SCALE GENOMIC DNA]</scope>
    <source>
        <strain evidence="6">NE01/NJP1002.9</strain>
        <tissue evidence="6">Muscle</tissue>
    </source>
</reference>
<organism evidence="6 7">
    <name type="scientific">Gambusia affinis</name>
    <name type="common">Western mosquitofish</name>
    <name type="synonym">Heterandria affinis</name>
    <dbReference type="NCBI Taxonomy" id="33528"/>
    <lineage>
        <taxon>Eukaryota</taxon>
        <taxon>Metazoa</taxon>
        <taxon>Chordata</taxon>
        <taxon>Craniata</taxon>
        <taxon>Vertebrata</taxon>
        <taxon>Euteleostomi</taxon>
        <taxon>Actinopterygii</taxon>
        <taxon>Neopterygii</taxon>
        <taxon>Teleostei</taxon>
        <taxon>Neoteleostei</taxon>
        <taxon>Acanthomorphata</taxon>
        <taxon>Ovalentaria</taxon>
        <taxon>Atherinomorphae</taxon>
        <taxon>Cyprinodontiformes</taxon>
        <taxon>Poeciliidae</taxon>
        <taxon>Poeciliinae</taxon>
        <taxon>Gambusia</taxon>
    </lineage>
</organism>
<feature type="region of interest" description="Disordered" evidence="4">
    <location>
        <begin position="82"/>
        <end position="103"/>
    </location>
</feature>
<evidence type="ECO:0000313" key="6">
    <source>
        <dbReference type="EMBL" id="PWA16554.1"/>
    </source>
</evidence>
<name>A0A315UZB1_GAMAF</name>
<dbReference type="STRING" id="33528.ENSGAFP00000029163"/>
<sequence>MECMQIETAPVSGTSVGLMILRICSIDCKSGQQQTDGFQGLLSSVYIITQEEIVCFWREATIFKQPQQISVLPMDERRSQVTAQPIRSPTMASTAASHAGTVPEHSGVKGSAVLPIVGAVVVVVLGKLFTLTEAGIDVGGGRSVLEGFNQLPHAMLQIIKRQHVENYSQVDKKMGRIFLDHIGGTRLFSCANCDTILTNRSELISTRFTGATGRAFLFNKVVNLQYSEVQDRVMLTGRHMVRDVSCKNCNSKLGWIYEFATEDSQRYKEGRVILERALVRESEGFEEHVPSDNS</sequence>
<feature type="domain" description="Yippee" evidence="5">
    <location>
        <begin position="186"/>
        <end position="283"/>
    </location>
</feature>
<comment type="similarity">
    <text evidence="1">Belongs to the yippee family.</text>
</comment>
<dbReference type="InterPro" id="IPR004910">
    <property type="entry name" value="Yippee/Mis18/Cereblon"/>
</dbReference>
<keyword evidence="3" id="KW-0862">Zinc</keyword>
<evidence type="ECO:0000256" key="1">
    <source>
        <dbReference type="ARBA" id="ARBA00005613"/>
    </source>
</evidence>
<dbReference type="GO" id="GO:0046872">
    <property type="term" value="F:metal ion binding"/>
    <property type="evidence" value="ECO:0007669"/>
    <property type="project" value="UniProtKB-KW"/>
</dbReference>
<keyword evidence="2" id="KW-0479">Metal-binding</keyword>
<dbReference type="InterPro" id="IPR034751">
    <property type="entry name" value="Yippee"/>
</dbReference>
<gene>
    <name evidence="6" type="ORF">CCH79_00004757</name>
</gene>
<dbReference type="PANTHER" id="PTHR13848">
    <property type="entry name" value="PROTEIN YIPPEE-LIKE CG15309-RELATED"/>
    <property type="match status" value="1"/>
</dbReference>
<evidence type="ECO:0000256" key="3">
    <source>
        <dbReference type="ARBA" id="ARBA00022833"/>
    </source>
</evidence>
<feature type="compositionally biased region" description="Polar residues" evidence="4">
    <location>
        <begin position="82"/>
        <end position="96"/>
    </location>
</feature>
<keyword evidence="7" id="KW-1185">Reference proteome</keyword>
<dbReference type="AlphaFoldDB" id="A0A315UZB1"/>
<dbReference type="PROSITE" id="PS51792">
    <property type="entry name" value="YIPPEE"/>
    <property type="match status" value="1"/>
</dbReference>
<evidence type="ECO:0000256" key="4">
    <source>
        <dbReference type="SAM" id="MobiDB-lite"/>
    </source>
</evidence>
<evidence type="ECO:0000313" key="7">
    <source>
        <dbReference type="Proteomes" id="UP000250572"/>
    </source>
</evidence>
<dbReference type="InterPro" id="IPR039058">
    <property type="entry name" value="Yippee_fam"/>
</dbReference>
<dbReference type="Proteomes" id="UP000250572">
    <property type="component" value="Unassembled WGS sequence"/>
</dbReference>
<evidence type="ECO:0000259" key="5">
    <source>
        <dbReference type="PROSITE" id="PS51792"/>
    </source>
</evidence>
<evidence type="ECO:0000256" key="2">
    <source>
        <dbReference type="ARBA" id="ARBA00022723"/>
    </source>
</evidence>